<dbReference type="OrthoDB" id="2269179at2759"/>
<evidence type="ECO:0000313" key="1">
    <source>
        <dbReference type="EMBL" id="RFU25218.1"/>
    </source>
</evidence>
<accession>A0A3E2GVV7</accession>
<dbReference type="AlphaFoldDB" id="A0A3E2GVV7"/>
<name>A0A3E2GVV7_SCYLI</name>
<protein>
    <submittedName>
        <fullName evidence="1">Uncharacterized protein</fullName>
    </submittedName>
</protein>
<comment type="caution">
    <text evidence="1">The sequence shown here is derived from an EMBL/GenBank/DDBJ whole genome shotgun (WGS) entry which is preliminary data.</text>
</comment>
<dbReference type="STRING" id="5539.A0A3E2GVV7"/>
<keyword evidence="2" id="KW-1185">Reference proteome</keyword>
<gene>
    <name evidence="1" type="ORF">B7463_g11117</name>
</gene>
<reference evidence="1 2" key="1">
    <citation type="submission" date="2018-05" db="EMBL/GenBank/DDBJ databases">
        <title>Draft genome sequence of Scytalidium lignicola DSM 105466, a ubiquitous saprotrophic fungus.</title>
        <authorList>
            <person name="Buettner E."/>
            <person name="Gebauer A.M."/>
            <person name="Hofrichter M."/>
            <person name="Liers C."/>
            <person name="Kellner H."/>
        </authorList>
    </citation>
    <scope>NUCLEOTIDE SEQUENCE [LARGE SCALE GENOMIC DNA]</scope>
    <source>
        <strain evidence="1 2">DSM 105466</strain>
    </source>
</reference>
<evidence type="ECO:0000313" key="2">
    <source>
        <dbReference type="Proteomes" id="UP000258309"/>
    </source>
</evidence>
<organism evidence="1 2">
    <name type="scientific">Scytalidium lignicola</name>
    <name type="common">Hyphomycete</name>
    <dbReference type="NCBI Taxonomy" id="5539"/>
    <lineage>
        <taxon>Eukaryota</taxon>
        <taxon>Fungi</taxon>
        <taxon>Dikarya</taxon>
        <taxon>Ascomycota</taxon>
        <taxon>Pezizomycotina</taxon>
        <taxon>Leotiomycetes</taxon>
        <taxon>Leotiomycetes incertae sedis</taxon>
        <taxon>Scytalidium</taxon>
    </lineage>
</organism>
<proteinExistence type="predicted"/>
<sequence length="651" mass="74285">MEDPIDVPESAPTIDLPRHIQDVVKVLKDLPRPKRMQGSDVFVPQRKRLKGKNTDSLISQHFRPSTGELRLSSELRHYPLEALGFSKPLWLFFNGKVRVSKRGMGSDSGCDTGINLHLSNTVEESGTVRQIGAIPIITEKGARKIRRSSSLEDLPTQLPVTNRRQRRFSCSTLLLRGGHTSLASFTRFFVRRAQVDQLTMNFDPRAFTGARFQRLLSTCYFRSWTMTCEQLQTIVTALEADCLEYKQITAWKYVAKTRDPGVLVTLRYVGKTEAPRSPYRRFLEDTTRVSAGSRLLRCFLSALQEKFPEVSEGACSYLLTDSVLPWFPGSVRRNKSLVNLYESFLISIFDIKSLLNVESGGSYFDFSPPIEDEIMFLKCHTSLALRFKTLPILNSKVTDLRIKYLFRDIQLWTMKKAANFNNEALKMSDKCVETFSKQASPCNIGQYTIVAFCGRCKTKDEFTHGLPFFNGDSKTSTFVNFMFRTIADQELEQGSSGLFNVEACFPFIDLYNWYPRERKDIASASAFLQRWLQISKPIVTVTFGSETSAIVCSSFQRNGKTHGRFGQTSTLPWRLSYLAFVILWVFLDTAVDVVQRWQKLSYDRQSICEQIMAIGKARQDESGLTKALEEAKSELSATFKKSKRFWKKKAL</sequence>
<feature type="non-terminal residue" evidence="1">
    <location>
        <position position="651"/>
    </location>
</feature>
<dbReference type="EMBL" id="NCSJ02000351">
    <property type="protein sequence ID" value="RFU25218.1"/>
    <property type="molecule type" value="Genomic_DNA"/>
</dbReference>
<feature type="non-terminal residue" evidence="1">
    <location>
        <position position="1"/>
    </location>
</feature>
<dbReference type="Proteomes" id="UP000258309">
    <property type="component" value="Unassembled WGS sequence"/>
</dbReference>